<evidence type="ECO:0000259" key="4">
    <source>
        <dbReference type="Pfam" id="PF13847"/>
    </source>
</evidence>
<evidence type="ECO:0000313" key="6">
    <source>
        <dbReference type="Proteomes" id="UP001611383"/>
    </source>
</evidence>
<evidence type="ECO:0000313" key="5">
    <source>
        <dbReference type="EMBL" id="WNG46291.1"/>
    </source>
</evidence>
<keyword evidence="6" id="KW-1185">Reference proteome</keyword>
<dbReference type="Proteomes" id="UP001611383">
    <property type="component" value="Chromosome"/>
</dbReference>
<dbReference type="EMBL" id="CP043494">
    <property type="protein sequence ID" value="WNG46291.1"/>
    <property type="molecule type" value="Genomic_DNA"/>
</dbReference>
<dbReference type="Pfam" id="PF13847">
    <property type="entry name" value="Methyltransf_31"/>
    <property type="match status" value="1"/>
</dbReference>
<sequence>MGMDERESLDERLEAKVEGVPSVLVSGPERNRVSRSVARPGLEEELFSTELPPEALARWASESDFFDQMVEKQTARPLDALTLERYRATRRPWFNKEFRFRVMGDLRGKRVLDVGCGDGSNAMLMARFGARVTGIDISSRSIELCKRRAELDGVGDSTQFICSPLETADLLEGAYDIIWGDGVLHHLIPELDGVLRKLVSCAKPGALFVFSEPVCLSPLMRKLRKRIPIHTDATPNERPLERAELAIIQRYLPRLEMRWFGFLSRMDRFFLRDNNFERASKPRRLAADVLGCTDRALLSVPGLQMLGGMCVMYGRLPEQG</sequence>
<reference evidence="5 6" key="1">
    <citation type="submission" date="2019-08" db="EMBL/GenBank/DDBJ databases">
        <title>Archangium and Cystobacter genomes.</title>
        <authorList>
            <person name="Chen I.-C.K."/>
            <person name="Wielgoss S."/>
        </authorList>
    </citation>
    <scope>NUCLEOTIDE SEQUENCE [LARGE SCALE GENOMIC DNA]</scope>
    <source>
        <strain evidence="5 6">Cbm 6</strain>
    </source>
</reference>
<dbReference type="PANTHER" id="PTHR43464">
    <property type="entry name" value="METHYLTRANSFERASE"/>
    <property type="match status" value="1"/>
</dbReference>
<organism evidence="5 6">
    <name type="scientific">Archangium minus</name>
    <dbReference type="NCBI Taxonomy" id="83450"/>
    <lineage>
        <taxon>Bacteria</taxon>
        <taxon>Pseudomonadati</taxon>
        <taxon>Myxococcota</taxon>
        <taxon>Myxococcia</taxon>
        <taxon>Myxococcales</taxon>
        <taxon>Cystobacterineae</taxon>
        <taxon>Archangiaceae</taxon>
        <taxon>Archangium</taxon>
    </lineage>
</organism>
<dbReference type="SUPFAM" id="SSF53335">
    <property type="entry name" value="S-adenosyl-L-methionine-dependent methyltransferases"/>
    <property type="match status" value="1"/>
</dbReference>
<evidence type="ECO:0000256" key="1">
    <source>
        <dbReference type="ARBA" id="ARBA00022603"/>
    </source>
</evidence>
<keyword evidence="2" id="KW-0808">Transferase</keyword>
<accession>A0ABY9WR64</accession>
<dbReference type="PANTHER" id="PTHR43464:SF19">
    <property type="entry name" value="UBIQUINONE BIOSYNTHESIS O-METHYLTRANSFERASE, MITOCHONDRIAL"/>
    <property type="match status" value="1"/>
</dbReference>
<protein>
    <submittedName>
        <fullName evidence="5">Methyltransferase domain-containing protein</fullName>
    </submittedName>
</protein>
<gene>
    <name evidence="5" type="ORF">F0U60_20830</name>
</gene>
<evidence type="ECO:0000256" key="2">
    <source>
        <dbReference type="ARBA" id="ARBA00022679"/>
    </source>
</evidence>
<dbReference type="Gene3D" id="3.40.50.150">
    <property type="entry name" value="Vaccinia Virus protein VP39"/>
    <property type="match status" value="1"/>
</dbReference>
<keyword evidence="3" id="KW-0949">S-adenosyl-L-methionine</keyword>
<keyword evidence="1 5" id="KW-0489">Methyltransferase</keyword>
<proteinExistence type="predicted"/>
<dbReference type="InterPro" id="IPR025714">
    <property type="entry name" value="Methyltranfer_dom"/>
</dbReference>
<dbReference type="GO" id="GO:0008168">
    <property type="term" value="F:methyltransferase activity"/>
    <property type="evidence" value="ECO:0007669"/>
    <property type="project" value="UniProtKB-KW"/>
</dbReference>
<dbReference type="InterPro" id="IPR029063">
    <property type="entry name" value="SAM-dependent_MTases_sf"/>
</dbReference>
<name>A0ABY9WR64_9BACT</name>
<feature type="domain" description="Methyltransferase" evidence="4">
    <location>
        <begin position="107"/>
        <end position="225"/>
    </location>
</feature>
<dbReference type="GO" id="GO:0032259">
    <property type="term" value="P:methylation"/>
    <property type="evidence" value="ECO:0007669"/>
    <property type="project" value="UniProtKB-KW"/>
</dbReference>
<evidence type="ECO:0000256" key="3">
    <source>
        <dbReference type="ARBA" id="ARBA00022691"/>
    </source>
</evidence>
<dbReference type="CDD" id="cd02440">
    <property type="entry name" value="AdoMet_MTases"/>
    <property type="match status" value="1"/>
</dbReference>